<accession>A0A6A6JVS5</accession>
<dbReference type="OrthoDB" id="3799410at2759"/>
<organism evidence="1 2">
    <name type="scientific">Westerdykella ornata</name>
    <dbReference type="NCBI Taxonomy" id="318751"/>
    <lineage>
        <taxon>Eukaryota</taxon>
        <taxon>Fungi</taxon>
        <taxon>Dikarya</taxon>
        <taxon>Ascomycota</taxon>
        <taxon>Pezizomycotina</taxon>
        <taxon>Dothideomycetes</taxon>
        <taxon>Pleosporomycetidae</taxon>
        <taxon>Pleosporales</taxon>
        <taxon>Sporormiaceae</taxon>
        <taxon>Westerdykella</taxon>
    </lineage>
</organism>
<evidence type="ECO:0000313" key="2">
    <source>
        <dbReference type="Proteomes" id="UP000800097"/>
    </source>
</evidence>
<protein>
    <submittedName>
        <fullName evidence="1">Uncharacterized protein</fullName>
    </submittedName>
</protein>
<keyword evidence="2" id="KW-1185">Reference proteome</keyword>
<dbReference type="EMBL" id="ML986485">
    <property type="protein sequence ID" value="KAF2280497.1"/>
    <property type="molecule type" value="Genomic_DNA"/>
</dbReference>
<gene>
    <name evidence="1" type="ORF">EI97DRAFT_391669</name>
</gene>
<name>A0A6A6JVS5_WESOR</name>
<dbReference type="Proteomes" id="UP000800097">
    <property type="component" value="Unassembled WGS sequence"/>
</dbReference>
<dbReference type="RefSeq" id="XP_033658035.1">
    <property type="nucleotide sequence ID" value="XM_033796248.1"/>
</dbReference>
<dbReference type="GeneID" id="54549423"/>
<evidence type="ECO:0000313" key="1">
    <source>
        <dbReference type="EMBL" id="KAF2280497.1"/>
    </source>
</evidence>
<dbReference type="AlphaFoldDB" id="A0A6A6JVS5"/>
<proteinExistence type="predicted"/>
<reference evidence="1" key="1">
    <citation type="journal article" date="2020" name="Stud. Mycol.">
        <title>101 Dothideomycetes genomes: a test case for predicting lifestyles and emergence of pathogens.</title>
        <authorList>
            <person name="Haridas S."/>
            <person name="Albert R."/>
            <person name="Binder M."/>
            <person name="Bloem J."/>
            <person name="Labutti K."/>
            <person name="Salamov A."/>
            <person name="Andreopoulos B."/>
            <person name="Baker S."/>
            <person name="Barry K."/>
            <person name="Bills G."/>
            <person name="Bluhm B."/>
            <person name="Cannon C."/>
            <person name="Castanera R."/>
            <person name="Culley D."/>
            <person name="Daum C."/>
            <person name="Ezra D."/>
            <person name="Gonzalez J."/>
            <person name="Henrissat B."/>
            <person name="Kuo A."/>
            <person name="Liang C."/>
            <person name="Lipzen A."/>
            <person name="Lutzoni F."/>
            <person name="Magnuson J."/>
            <person name="Mondo S."/>
            <person name="Nolan M."/>
            <person name="Ohm R."/>
            <person name="Pangilinan J."/>
            <person name="Park H.-J."/>
            <person name="Ramirez L."/>
            <person name="Alfaro M."/>
            <person name="Sun H."/>
            <person name="Tritt A."/>
            <person name="Yoshinaga Y."/>
            <person name="Zwiers L.-H."/>
            <person name="Turgeon B."/>
            <person name="Goodwin S."/>
            <person name="Spatafora J."/>
            <person name="Crous P."/>
            <person name="Grigoriev I."/>
        </authorList>
    </citation>
    <scope>NUCLEOTIDE SEQUENCE</scope>
    <source>
        <strain evidence="1">CBS 379.55</strain>
    </source>
</reference>
<sequence length="111" mass="11323">MAGLLGGGNTNKKSGNCGGGLLGGVLNTVNDTTKNIPVVGDVTDPLLQTVGGVTDELPIVGSGGQASGKQAQQQLTPEQAAALQKERKKRAIALKKQQLALEAEEMGLDDE</sequence>